<evidence type="ECO:0000256" key="2">
    <source>
        <dbReference type="ARBA" id="ARBA00023125"/>
    </source>
</evidence>
<protein>
    <recommendedName>
        <fullName evidence="11">SWIRM domain-containing protein</fullName>
    </recommendedName>
</protein>
<dbReference type="Pfam" id="PF00249">
    <property type="entry name" value="Myb_DNA-binding"/>
    <property type="match status" value="1"/>
</dbReference>
<dbReference type="CDD" id="cd00167">
    <property type="entry name" value="SANT"/>
    <property type="match status" value="1"/>
</dbReference>
<feature type="region of interest" description="Disordered" evidence="5">
    <location>
        <begin position="430"/>
        <end position="451"/>
    </location>
</feature>
<feature type="domain" description="SANT" evidence="8">
    <location>
        <begin position="339"/>
        <end position="367"/>
    </location>
</feature>
<keyword evidence="1" id="KW-0805">Transcription regulation</keyword>
<dbReference type="Pfam" id="PF04433">
    <property type="entry name" value="SWIRM"/>
    <property type="match status" value="1"/>
</dbReference>
<evidence type="ECO:0000313" key="10">
    <source>
        <dbReference type="Proteomes" id="UP000709295"/>
    </source>
</evidence>
<keyword evidence="10" id="KW-1185">Reference proteome</keyword>
<feature type="compositionally biased region" description="Low complexity" evidence="5">
    <location>
        <begin position="1"/>
        <end position="23"/>
    </location>
</feature>
<dbReference type="FunFam" id="1.10.10.10:FF:000020">
    <property type="entry name" value="SWI/SNF complex subunit SMARCC2 isoform c"/>
    <property type="match status" value="1"/>
</dbReference>
<dbReference type="EMBL" id="JAENGY010001464">
    <property type="protein sequence ID" value="KAG6949118.1"/>
    <property type="molecule type" value="Genomic_DNA"/>
</dbReference>
<dbReference type="PROSITE" id="PS50090">
    <property type="entry name" value="MYB_LIKE"/>
    <property type="match status" value="1"/>
</dbReference>
<sequence length="712" mass="75533">MATPLDSSASSSAAIAASTTTSAPTPPSLSPASNAAAPTTLTAVEVSQSTDADPQTDHDDSEGAKAVAVPRCSTWFAMDKINPIEKRMLPEFFAGNASKTAEIYLKYRNYMVHAYRQQPGVYLTATACRRNLAGDACSILRVHEFLTHWGLINFHVPPHAMPPAVHSNYTLKAAQTTANSADLGPVAMLVAAKKENGRRADTPLACEACGTARGLEDSFFELTTEAKKKFTSNGAATSAGSATPMATGANGKVGEGKEVTVGGFALRPGCGICEECYIRGAFPEGYDTSDFVLMPTVANNLSDATKWTQEETNLLLEAVSSTRSSSVKSLENEDEGSCDWNFVASKVGTKTADECLLHFLEMPMLNQASSQGFGDSIQSLRPFTAGEALNAPVLDLAALVDQVDPMVAKAAAHAAISAIKRLHTMPVTSKTSATTQDVVKAETPASTKAGDAPSTLLEAAAEAVASSAETAGIASTIKSEDADVAMEDASSSTTATDSALKSVQVDASVSKEMIAVTEEAANATTVALLATRAQKIADDTANGPVRDLVNQLLENQLRQMELKMQQLNVLQQSVVAEKEQLAKEKYQLYVDRLAFSQEKLKGLMEARVGTAGELSETVTVDTPACVVRTKNDQIVLDALINPVTNVKSVDLRNFNLDQLSMEQLGSLFGGCGQECQSLSLEKCTLCGDQFFAMATDRLNRNRVKLAHFRVGR</sequence>
<dbReference type="Proteomes" id="UP000709295">
    <property type="component" value="Unassembled WGS sequence"/>
</dbReference>
<keyword evidence="3" id="KW-0804">Transcription</keyword>
<keyword evidence="4" id="KW-0539">Nucleus</keyword>
<keyword evidence="2" id="KW-0238">DNA-binding</keyword>
<dbReference type="AlphaFoldDB" id="A0A8J5IWL8"/>
<dbReference type="PROSITE" id="PS51293">
    <property type="entry name" value="SANT"/>
    <property type="match status" value="1"/>
</dbReference>
<dbReference type="PROSITE" id="PS50934">
    <property type="entry name" value="SWIRM"/>
    <property type="match status" value="1"/>
</dbReference>
<name>A0A8J5IWL8_9STRA</name>
<evidence type="ECO:0000256" key="1">
    <source>
        <dbReference type="ARBA" id="ARBA00023015"/>
    </source>
</evidence>
<evidence type="ECO:0000259" key="6">
    <source>
        <dbReference type="PROSITE" id="PS50090"/>
    </source>
</evidence>
<evidence type="ECO:0000256" key="3">
    <source>
        <dbReference type="ARBA" id="ARBA00023163"/>
    </source>
</evidence>
<dbReference type="InterPro" id="IPR007526">
    <property type="entry name" value="SWIRM"/>
</dbReference>
<organism evidence="9 10">
    <name type="scientific">Phytophthora aleatoria</name>
    <dbReference type="NCBI Taxonomy" id="2496075"/>
    <lineage>
        <taxon>Eukaryota</taxon>
        <taxon>Sar</taxon>
        <taxon>Stramenopiles</taxon>
        <taxon>Oomycota</taxon>
        <taxon>Peronosporomycetes</taxon>
        <taxon>Peronosporales</taxon>
        <taxon>Peronosporaceae</taxon>
        <taxon>Phytophthora</taxon>
    </lineage>
</organism>
<evidence type="ECO:0000256" key="4">
    <source>
        <dbReference type="ARBA" id="ARBA00023242"/>
    </source>
</evidence>
<dbReference type="InterPro" id="IPR032451">
    <property type="entry name" value="SMARCC_C"/>
</dbReference>
<comment type="caution">
    <text evidence="9">The sequence shown here is derived from an EMBL/GenBank/DDBJ whole genome shotgun (WGS) entry which is preliminary data.</text>
</comment>
<dbReference type="GO" id="GO:0003677">
    <property type="term" value="F:DNA binding"/>
    <property type="evidence" value="ECO:0007669"/>
    <property type="project" value="UniProtKB-KW"/>
</dbReference>
<proteinExistence type="predicted"/>
<dbReference type="GO" id="GO:0005634">
    <property type="term" value="C:nucleus"/>
    <property type="evidence" value="ECO:0007669"/>
    <property type="project" value="UniProtKB-ARBA"/>
</dbReference>
<dbReference type="PANTHER" id="PTHR12802:SF41">
    <property type="entry name" value="BRAHMA ASSOCIATED PROTEIN 155 KDA"/>
    <property type="match status" value="1"/>
</dbReference>
<evidence type="ECO:0000259" key="8">
    <source>
        <dbReference type="PROSITE" id="PS51293"/>
    </source>
</evidence>
<evidence type="ECO:0000313" key="9">
    <source>
        <dbReference type="EMBL" id="KAG6949118.1"/>
    </source>
</evidence>
<dbReference type="InterPro" id="IPR001005">
    <property type="entry name" value="SANT/Myb"/>
</dbReference>
<evidence type="ECO:0000259" key="7">
    <source>
        <dbReference type="PROSITE" id="PS50934"/>
    </source>
</evidence>
<dbReference type="SMART" id="SM00717">
    <property type="entry name" value="SANT"/>
    <property type="match status" value="1"/>
</dbReference>
<evidence type="ECO:0008006" key="11">
    <source>
        <dbReference type="Google" id="ProtNLM"/>
    </source>
</evidence>
<feature type="region of interest" description="Disordered" evidence="5">
    <location>
        <begin position="1"/>
        <end position="65"/>
    </location>
</feature>
<feature type="compositionally biased region" description="Low complexity" evidence="5">
    <location>
        <begin position="30"/>
        <end position="43"/>
    </location>
</feature>
<accession>A0A8J5IWL8</accession>
<dbReference type="Pfam" id="PF16495">
    <property type="entry name" value="SWIRM-assoc_1"/>
    <property type="match status" value="1"/>
</dbReference>
<feature type="domain" description="Myb-like" evidence="6">
    <location>
        <begin position="306"/>
        <end position="363"/>
    </location>
</feature>
<gene>
    <name evidence="9" type="ORF">JG688_00014772</name>
</gene>
<dbReference type="PANTHER" id="PTHR12802">
    <property type="entry name" value="SWI/SNF COMPLEX-RELATED"/>
    <property type="match status" value="1"/>
</dbReference>
<evidence type="ECO:0000256" key="5">
    <source>
        <dbReference type="SAM" id="MobiDB-lite"/>
    </source>
</evidence>
<feature type="domain" description="SWIRM" evidence="7">
    <location>
        <begin position="67"/>
        <end position="163"/>
    </location>
</feature>
<dbReference type="InterPro" id="IPR017884">
    <property type="entry name" value="SANT_dom"/>
</dbReference>
<reference evidence="9" key="1">
    <citation type="submission" date="2021-01" db="EMBL/GenBank/DDBJ databases">
        <title>Phytophthora aleatoria, a newly-described species from Pinus radiata is distinct from Phytophthora cactorum isolates based on comparative genomics.</title>
        <authorList>
            <person name="Mcdougal R."/>
            <person name="Panda P."/>
            <person name="Williams N."/>
            <person name="Studholme D.J."/>
        </authorList>
    </citation>
    <scope>NUCLEOTIDE SEQUENCE</scope>
    <source>
        <strain evidence="9">NZFS 4037</strain>
    </source>
</reference>